<dbReference type="GO" id="GO:0005886">
    <property type="term" value="C:plasma membrane"/>
    <property type="evidence" value="ECO:0007669"/>
    <property type="project" value="UniProtKB-SubCell"/>
</dbReference>
<dbReference type="NCBIfam" id="TIGR00494">
    <property type="entry name" value="crcB"/>
    <property type="match status" value="1"/>
</dbReference>
<feature type="transmembrane region" description="Helical" evidence="12">
    <location>
        <begin position="99"/>
        <end position="119"/>
    </location>
</feature>
<dbReference type="GO" id="GO:0140114">
    <property type="term" value="P:cellular detoxification of fluoride"/>
    <property type="evidence" value="ECO:0007669"/>
    <property type="project" value="UniProtKB-UniRule"/>
</dbReference>
<comment type="function">
    <text evidence="12">Fluoride-specific ion channel. Important for reducing fluoride concentration in the cell, thus reducing its toxicity.</text>
</comment>
<keyword evidence="14" id="KW-1185">Reference proteome</keyword>
<proteinExistence type="inferred from homology"/>
<dbReference type="InterPro" id="IPR003691">
    <property type="entry name" value="FluC"/>
</dbReference>
<dbReference type="Proteomes" id="UP000216101">
    <property type="component" value="Unassembled WGS sequence"/>
</dbReference>
<evidence type="ECO:0000256" key="7">
    <source>
        <dbReference type="ARBA" id="ARBA00023065"/>
    </source>
</evidence>
<protein>
    <recommendedName>
        <fullName evidence="12">Fluoride-specific ion channel FluC</fullName>
    </recommendedName>
</protein>
<feature type="binding site" evidence="12">
    <location>
        <position position="77"/>
    </location>
    <ligand>
        <name>Na(+)</name>
        <dbReference type="ChEBI" id="CHEBI:29101"/>
        <note>structural</note>
    </ligand>
</feature>
<keyword evidence="12" id="KW-0813">Transport</keyword>
<keyword evidence="6 12" id="KW-0915">Sodium</keyword>
<evidence type="ECO:0000256" key="5">
    <source>
        <dbReference type="ARBA" id="ARBA00022989"/>
    </source>
</evidence>
<feature type="binding site" evidence="12">
    <location>
        <position position="74"/>
    </location>
    <ligand>
        <name>Na(+)</name>
        <dbReference type="ChEBI" id="CHEBI:29101"/>
        <note>structural</note>
    </ligand>
</feature>
<comment type="subcellular location">
    <subcellularLocation>
        <location evidence="1 12">Cell membrane</location>
        <topology evidence="1 12">Multi-pass membrane protein</topology>
    </subcellularLocation>
</comment>
<evidence type="ECO:0000256" key="10">
    <source>
        <dbReference type="ARBA" id="ARBA00035120"/>
    </source>
</evidence>
<sequence>MQWLAIALGGALGSVLRFAAVSYLTPLFGFRFPLGTFAVNIVGSFLIGVAYVLLVEKTTLPVEWRLFFITGLLGGFTTFSAFSLEMLQLWQTGHVVNALVYASSSVILGLLMALLGMALTQKIV</sequence>
<evidence type="ECO:0000256" key="2">
    <source>
        <dbReference type="ARBA" id="ARBA00022475"/>
    </source>
</evidence>
<keyword evidence="3" id="KW-0997">Cell inner membrane</keyword>
<dbReference type="EMBL" id="NHNI01000001">
    <property type="protein sequence ID" value="OZY87918.1"/>
    <property type="molecule type" value="Genomic_DNA"/>
</dbReference>
<evidence type="ECO:0000256" key="1">
    <source>
        <dbReference type="ARBA" id="ARBA00004651"/>
    </source>
</evidence>
<keyword evidence="4 12" id="KW-0812">Transmembrane</keyword>
<keyword evidence="9 12" id="KW-0407">Ion channel</keyword>
<dbReference type="GO" id="GO:0046872">
    <property type="term" value="F:metal ion binding"/>
    <property type="evidence" value="ECO:0007669"/>
    <property type="project" value="UniProtKB-KW"/>
</dbReference>
<organism evidence="13 14">
    <name type="scientific">Cellvibrio mixtus</name>
    <dbReference type="NCBI Taxonomy" id="39650"/>
    <lineage>
        <taxon>Bacteria</taxon>
        <taxon>Pseudomonadati</taxon>
        <taxon>Pseudomonadota</taxon>
        <taxon>Gammaproteobacteria</taxon>
        <taxon>Cellvibrionales</taxon>
        <taxon>Cellvibrionaceae</taxon>
        <taxon>Cellvibrio</taxon>
    </lineage>
</organism>
<feature type="transmembrane region" description="Helical" evidence="12">
    <location>
        <begin position="35"/>
        <end position="54"/>
    </location>
</feature>
<dbReference type="STRING" id="1209072.GCA_000766945_00114"/>
<dbReference type="GO" id="GO:0062054">
    <property type="term" value="F:fluoride channel activity"/>
    <property type="evidence" value="ECO:0007669"/>
    <property type="project" value="UniProtKB-UniRule"/>
</dbReference>
<dbReference type="HAMAP" id="MF_00454">
    <property type="entry name" value="FluC"/>
    <property type="match status" value="1"/>
</dbReference>
<name>A0A266QDE9_9GAMM</name>
<keyword evidence="7 12" id="KW-0406">Ion transport</keyword>
<reference evidence="14" key="1">
    <citation type="submission" date="2017-05" db="EMBL/GenBank/DDBJ databases">
        <authorList>
            <person name="Barney B.M."/>
        </authorList>
    </citation>
    <scope>NUCLEOTIDE SEQUENCE [LARGE SCALE GENOMIC DNA]</scope>
    <source>
        <strain evidence="14">PSBB022</strain>
    </source>
</reference>
<gene>
    <name evidence="12" type="primary">fluC</name>
    <name evidence="12" type="synonym">crcB</name>
    <name evidence="13" type="ORF">CBP51_02855</name>
</gene>
<keyword evidence="5 12" id="KW-1133">Transmembrane helix</keyword>
<feature type="transmembrane region" description="Helical" evidence="12">
    <location>
        <begin position="66"/>
        <end position="87"/>
    </location>
</feature>
<dbReference type="PANTHER" id="PTHR28259">
    <property type="entry name" value="FLUORIDE EXPORT PROTEIN 1-RELATED"/>
    <property type="match status" value="1"/>
</dbReference>
<comment type="similarity">
    <text evidence="10 12">Belongs to the fluoride channel Fluc/FEX (TC 1.A.43) family.</text>
</comment>
<evidence type="ECO:0000256" key="9">
    <source>
        <dbReference type="ARBA" id="ARBA00023303"/>
    </source>
</evidence>
<keyword evidence="12" id="KW-0479">Metal-binding</keyword>
<dbReference type="AlphaFoldDB" id="A0A266QDE9"/>
<keyword evidence="8 12" id="KW-0472">Membrane</keyword>
<accession>A0A266QDE9</accession>
<comment type="caution">
    <text evidence="13">The sequence shown here is derived from an EMBL/GenBank/DDBJ whole genome shotgun (WGS) entry which is preliminary data.</text>
</comment>
<dbReference type="Pfam" id="PF02537">
    <property type="entry name" value="CRCB"/>
    <property type="match status" value="1"/>
</dbReference>
<evidence type="ECO:0000313" key="14">
    <source>
        <dbReference type="Proteomes" id="UP000216101"/>
    </source>
</evidence>
<comment type="catalytic activity">
    <reaction evidence="11">
        <text>fluoride(in) = fluoride(out)</text>
        <dbReference type="Rhea" id="RHEA:76159"/>
        <dbReference type="ChEBI" id="CHEBI:17051"/>
    </reaction>
    <physiologicalReaction direction="left-to-right" evidence="11">
        <dbReference type="Rhea" id="RHEA:76160"/>
    </physiologicalReaction>
</comment>
<evidence type="ECO:0000256" key="12">
    <source>
        <dbReference type="HAMAP-Rule" id="MF_00454"/>
    </source>
</evidence>
<evidence type="ECO:0000313" key="13">
    <source>
        <dbReference type="EMBL" id="OZY87918.1"/>
    </source>
</evidence>
<keyword evidence="2 12" id="KW-1003">Cell membrane</keyword>
<evidence type="ECO:0000256" key="4">
    <source>
        <dbReference type="ARBA" id="ARBA00022692"/>
    </source>
</evidence>
<evidence type="ECO:0000256" key="3">
    <source>
        <dbReference type="ARBA" id="ARBA00022519"/>
    </source>
</evidence>
<evidence type="ECO:0000256" key="8">
    <source>
        <dbReference type="ARBA" id="ARBA00023136"/>
    </source>
</evidence>
<dbReference type="PANTHER" id="PTHR28259:SF1">
    <property type="entry name" value="FLUORIDE EXPORT PROTEIN 1-RELATED"/>
    <property type="match status" value="1"/>
</dbReference>
<evidence type="ECO:0000256" key="11">
    <source>
        <dbReference type="ARBA" id="ARBA00035585"/>
    </source>
</evidence>
<evidence type="ECO:0000256" key="6">
    <source>
        <dbReference type="ARBA" id="ARBA00023053"/>
    </source>
</evidence>
<comment type="activity regulation">
    <text evidence="12">Na(+) is not transported, but it plays an essential structural role and its presence is essential for fluoride channel function.</text>
</comment>